<evidence type="ECO:0000313" key="3">
    <source>
        <dbReference type="Proteomes" id="UP000223828"/>
    </source>
</evidence>
<reference evidence="1" key="1">
    <citation type="journal article" date="2017" name="Appl. Environ. Microbiol.">
        <title>Staphylococcus edaphicus sp. nov., isolated in Antarctica, harbours mecC gene and genomic islands with suspected role in adaptation to extreme environment.</title>
        <authorList>
            <person name="Pantucek R."/>
            <person name="Sedlacek I."/>
            <person name="Indrakova A."/>
            <person name="Vrbovska V."/>
            <person name="Maslanova I."/>
            <person name="Kovarovic V."/>
            <person name="Svec P."/>
            <person name="Kralova S."/>
            <person name="Kristofova L."/>
            <person name="Keklakova J."/>
            <person name="Petras P."/>
            <person name="Doskar J."/>
        </authorList>
    </citation>
    <scope>NUCLEOTIDE SEQUENCE</scope>
    <source>
        <strain evidence="1">CCM 8730</strain>
    </source>
</reference>
<accession>A0A2C6WM05</accession>
<dbReference type="AlphaFoldDB" id="A0A2C6WM05"/>
<name>A0A2C6WM05_9STAP</name>
<reference evidence="3" key="2">
    <citation type="submission" date="2017-10" db="EMBL/GenBank/DDBJ databases">
        <title>Staphylococcus edaphicus sp. nov., isolated in Antarctica, harbouring mecC gene and genomic islands essential in adaptation to extreme environment.</title>
        <authorList>
            <person name="Pantucek R."/>
            <person name="Sedlacek I."/>
            <person name="Indrakova A."/>
            <person name="Vrbovska V."/>
            <person name="Maslanova I."/>
            <person name="Kovarovic V."/>
            <person name="Svec P."/>
            <person name="Kralova S."/>
            <person name="Kristofova L."/>
            <person name="Keklakova J."/>
            <person name="Petras P."/>
            <person name="Doskar J."/>
        </authorList>
    </citation>
    <scope>NUCLEOTIDE SEQUENCE [LARGE SCALE GENOMIC DNA]</scope>
    <source>
        <strain evidence="3">CCM 5085</strain>
    </source>
</reference>
<keyword evidence="4" id="KW-1185">Reference proteome</keyword>
<protein>
    <submittedName>
        <fullName evidence="1">Uncharacterized protein</fullName>
    </submittedName>
</protein>
<evidence type="ECO:0000313" key="1">
    <source>
        <dbReference type="EMBL" id="PHK48786.1"/>
    </source>
</evidence>
<dbReference type="EMBL" id="CP093217">
    <property type="protein sequence ID" value="UQW81396.1"/>
    <property type="molecule type" value="Genomic_DNA"/>
</dbReference>
<organism evidence="1 3">
    <name type="scientific">Staphylococcus edaphicus</name>
    <dbReference type="NCBI Taxonomy" id="1955013"/>
    <lineage>
        <taxon>Bacteria</taxon>
        <taxon>Bacillati</taxon>
        <taxon>Bacillota</taxon>
        <taxon>Bacilli</taxon>
        <taxon>Bacillales</taxon>
        <taxon>Staphylococcaceae</taxon>
        <taxon>Staphylococcus</taxon>
    </lineage>
</organism>
<gene>
    <name evidence="1" type="ORF">BTJ66_11750</name>
    <name evidence="2" type="ORF">MNY58_12695</name>
</gene>
<dbReference type="Proteomes" id="UP001056588">
    <property type="component" value="Chromosome"/>
</dbReference>
<evidence type="ECO:0000313" key="2">
    <source>
        <dbReference type="EMBL" id="UQW81396.1"/>
    </source>
</evidence>
<dbReference type="Proteomes" id="UP000223828">
    <property type="component" value="Unassembled WGS sequence"/>
</dbReference>
<proteinExistence type="predicted"/>
<dbReference type="EMBL" id="MRZN01000024">
    <property type="protein sequence ID" value="PHK48786.1"/>
    <property type="molecule type" value="Genomic_DNA"/>
</dbReference>
<evidence type="ECO:0000313" key="4">
    <source>
        <dbReference type="Proteomes" id="UP001056588"/>
    </source>
</evidence>
<reference evidence="2" key="4">
    <citation type="submission" date="2022-03" db="EMBL/GenBank/DDBJ databases">
        <title>Complete Genome Sequence of Staphylococcus edaphicus strain CCM 8731.</title>
        <authorList>
            <person name="Rimmer C.O."/>
            <person name="Thomas J.C."/>
        </authorList>
    </citation>
    <scope>NUCLEOTIDE SEQUENCE</scope>
    <source>
        <strain evidence="2">CCM 8731</strain>
    </source>
</reference>
<sequence>MNNKSIHRLFKYDTRKELMDKYEVLKSKFFMHNIRFFVEVDNGGNKKYVLSVNTKSKIGDDIDEKF</sequence>
<dbReference type="RefSeq" id="WP_099091136.1">
    <property type="nucleotide sequence ID" value="NZ_CP093217.1"/>
</dbReference>
<reference evidence="1" key="3">
    <citation type="submission" date="2017-10" db="EMBL/GenBank/DDBJ databases">
        <authorList>
            <person name="Vrbovska V."/>
            <person name="Kovarovic V."/>
            <person name="Indrakova A."/>
        </authorList>
    </citation>
    <scope>NUCLEOTIDE SEQUENCE</scope>
    <source>
        <strain evidence="1">CCM 8730</strain>
    </source>
</reference>